<protein>
    <recommendedName>
        <fullName evidence="5">4Fe-4S ferredoxin-type domain-containing protein</fullName>
    </recommendedName>
</protein>
<dbReference type="PANTHER" id="PTHR24960:SF76">
    <property type="entry name" value="4FE-4S FERREDOXIN-TYPE DOMAIN-CONTAINING PROTEIN"/>
    <property type="match status" value="1"/>
</dbReference>
<evidence type="ECO:0000256" key="1">
    <source>
        <dbReference type="ARBA" id="ARBA00022485"/>
    </source>
</evidence>
<dbReference type="InterPro" id="IPR017896">
    <property type="entry name" value="4Fe4S_Fe-S-bd"/>
</dbReference>
<dbReference type="SUPFAM" id="SSF54862">
    <property type="entry name" value="4Fe-4S ferredoxins"/>
    <property type="match status" value="1"/>
</dbReference>
<dbReference type="GO" id="GO:0016491">
    <property type="term" value="F:oxidoreductase activity"/>
    <property type="evidence" value="ECO:0007669"/>
    <property type="project" value="UniProtKB-ARBA"/>
</dbReference>
<dbReference type="OrthoDB" id="2837at2157"/>
<evidence type="ECO:0000256" key="4">
    <source>
        <dbReference type="ARBA" id="ARBA00023014"/>
    </source>
</evidence>
<feature type="domain" description="4Fe-4S ferredoxin-type" evidence="5">
    <location>
        <begin position="300"/>
        <end position="330"/>
    </location>
</feature>
<keyword evidence="7" id="KW-1185">Reference proteome</keyword>
<dbReference type="Proteomes" id="UP000028781">
    <property type="component" value="Chromosome"/>
</dbReference>
<dbReference type="RefSeq" id="WP_048201344.1">
    <property type="nucleotide sequence ID" value="NZ_CP009149.1"/>
</dbReference>
<reference evidence="6 7" key="1">
    <citation type="journal article" date="2015" name="Int. J. Syst. Evol. Microbiol.">
        <title>M ethanocaldococcus bathoardescens sp. nov., a hyperthermophilic methanogen isolated from a volcanically active deep-sea hydrothermal vent.</title>
        <authorList>
            <person name="Stewart L.C."/>
            <person name="Jung J.H."/>
            <person name="Kim Y.T."/>
            <person name="Kwon S.W."/>
            <person name="Park C.S."/>
            <person name="Holden J.F."/>
        </authorList>
    </citation>
    <scope>NUCLEOTIDE SEQUENCE [LARGE SCALE GENOMIC DNA]</scope>
    <source>
        <strain evidence="6 7">JH146</strain>
    </source>
</reference>
<proteinExistence type="predicted"/>
<keyword evidence="3" id="KW-0408">Iron</keyword>
<evidence type="ECO:0000259" key="5">
    <source>
        <dbReference type="PROSITE" id="PS51379"/>
    </source>
</evidence>
<dbReference type="Pfam" id="PF00037">
    <property type="entry name" value="Fer4"/>
    <property type="match status" value="2"/>
</dbReference>
<dbReference type="GeneID" id="24890886"/>
<name>A0A076LHZ9_9EURY</name>
<evidence type="ECO:0000313" key="7">
    <source>
        <dbReference type="Proteomes" id="UP000028781"/>
    </source>
</evidence>
<evidence type="ECO:0000256" key="3">
    <source>
        <dbReference type="ARBA" id="ARBA00023004"/>
    </source>
</evidence>
<gene>
    <name evidence="6" type="ORF">JH146_0293</name>
</gene>
<dbReference type="GO" id="GO:0051539">
    <property type="term" value="F:4 iron, 4 sulfur cluster binding"/>
    <property type="evidence" value="ECO:0007669"/>
    <property type="project" value="UniProtKB-KW"/>
</dbReference>
<dbReference type="KEGG" id="mjh:JH146_0293"/>
<evidence type="ECO:0000256" key="2">
    <source>
        <dbReference type="ARBA" id="ARBA00022723"/>
    </source>
</evidence>
<accession>A0A076LHZ9</accession>
<keyword evidence="4" id="KW-0411">Iron-sulfur</keyword>
<sequence>MEKVFYVIREDYDSLDNNILDLTFKSCNLEEFDKILIKPNILGPYPPERAVTTHPKFLEWVIKYLQNNFDGEIVVGESSGYSTRKSFRVSGIEDVCIKYGIEYIPFEKDEHVKTKILDREVPIPKTVVESDLIINLPKLKTHVLMKFTGAVKNLYGCVPGGLKPKLHGHFPKEEDFAKLLVELYKFITKDRKIITIMDGIWGMEGNGPSNGKPKHSKIVISSTNPVAVDLLASYYIGYRMDDILTNRLLKVDFEVIDADKNEKKSFNEIKPIKFKKPDTVFLNSILPPQIIKIIFNIMTPKPKINRSNCLKCRICEKVCPVNAITDLKIDRKKCINCYCCHEMCPYNAIDLKRFIL</sequence>
<keyword evidence="2" id="KW-0479">Metal-binding</keyword>
<keyword evidence="1" id="KW-0004">4Fe-4S</keyword>
<dbReference type="PROSITE" id="PS00198">
    <property type="entry name" value="4FE4S_FER_1"/>
    <property type="match status" value="2"/>
</dbReference>
<dbReference type="PROSITE" id="PS51379">
    <property type="entry name" value="4FE4S_FER_2"/>
    <property type="match status" value="2"/>
</dbReference>
<dbReference type="HOGENOM" id="CLU_058393_1_0_2"/>
<dbReference type="AlphaFoldDB" id="A0A076LHZ9"/>
<evidence type="ECO:0000313" key="6">
    <source>
        <dbReference type="EMBL" id="AIJ05144.1"/>
    </source>
</evidence>
<dbReference type="Pfam" id="PF04015">
    <property type="entry name" value="DUF362"/>
    <property type="match status" value="1"/>
</dbReference>
<dbReference type="InterPro" id="IPR007160">
    <property type="entry name" value="DUF362"/>
</dbReference>
<dbReference type="InterPro" id="IPR017900">
    <property type="entry name" value="4Fe4S_Fe_S_CS"/>
</dbReference>
<organism evidence="6 7">
    <name type="scientific">Methanocaldococcus bathoardescens</name>
    <dbReference type="NCBI Taxonomy" id="1301915"/>
    <lineage>
        <taxon>Archaea</taxon>
        <taxon>Methanobacteriati</taxon>
        <taxon>Methanobacteriota</taxon>
        <taxon>Methanomada group</taxon>
        <taxon>Methanococci</taxon>
        <taxon>Methanococcales</taxon>
        <taxon>Methanocaldococcaceae</taxon>
        <taxon>Methanocaldococcus</taxon>
    </lineage>
</organism>
<dbReference type="EMBL" id="CP009149">
    <property type="protein sequence ID" value="AIJ05144.1"/>
    <property type="molecule type" value="Genomic_DNA"/>
</dbReference>
<dbReference type="STRING" id="1301915.JH146_0293"/>
<dbReference type="PANTHER" id="PTHR24960">
    <property type="entry name" value="PHOTOSYSTEM I IRON-SULFUR CENTER-RELATED"/>
    <property type="match status" value="1"/>
</dbReference>
<dbReference type="InterPro" id="IPR050157">
    <property type="entry name" value="PSI_iron-sulfur_center"/>
</dbReference>
<dbReference type="Gene3D" id="3.30.70.20">
    <property type="match status" value="1"/>
</dbReference>
<feature type="domain" description="4Fe-4S ferredoxin-type" evidence="5">
    <location>
        <begin position="331"/>
        <end position="354"/>
    </location>
</feature>
<dbReference type="GO" id="GO:0046872">
    <property type="term" value="F:metal ion binding"/>
    <property type="evidence" value="ECO:0007669"/>
    <property type="project" value="UniProtKB-KW"/>
</dbReference>